<sequence>MTKAAIKLVSFATLGLLAASTTATIANADGATYNSTGTITYQASTAVTPPVDPSDPTTPVTPTNPDGSDLTPDQAGTAGPLSIDFASSFDFGTQDITSSNMTYYAAAQKLSDGSTRDNYVQVTDNRGTLTGWSLSVEQGDFETSAGDVLKGAQITLGDGAIASASETPADVSAATTTLTPGTASGTILGATDGNGAGTNLLNFGDADGTTNSDTAVSLFVPGSSTKLAQTYTADLTWTLSDTPAQ</sequence>
<feature type="region of interest" description="Disordered" evidence="1">
    <location>
        <begin position="46"/>
        <end position="77"/>
    </location>
</feature>
<dbReference type="Pfam" id="PF13731">
    <property type="entry name" value="WxL"/>
    <property type="match status" value="1"/>
</dbReference>
<reference evidence="5" key="1">
    <citation type="journal article" date="2019" name="Int. J. Syst. Evol. Microbiol.">
        <title>The Global Catalogue of Microorganisms (GCM) 10K type strain sequencing project: providing services to taxonomists for standard genome sequencing and annotation.</title>
        <authorList>
            <consortium name="The Broad Institute Genomics Platform"/>
            <consortium name="The Broad Institute Genome Sequencing Center for Infectious Disease"/>
            <person name="Wu L."/>
            <person name="Ma J."/>
        </authorList>
    </citation>
    <scope>NUCLEOTIDE SEQUENCE [LARGE SCALE GENOMIC DNA]</scope>
    <source>
        <strain evidence="5">CCUG 63287</strain>
    </source>
</reference>
<keyword evidence="5" id="KW-1185">Reference proteome</keyword>
<feature type="domain" description="WxL" evidence="3">
    <location>
        <begin position="30"/>
        <end position="243"/>
    </location>
</feature>
<name>A0ABV9JFV7_9LACT</name>
<dbReference type="InterPro" id="IPR027994">
    <property type="entry name" value="WxL_dom"/>
</dbReference>
<dbReference type="RefSeq" id="WP_213535090.1">
    <property type="nucleotide sequence ID" value="NZ_BOVQ01000004.1"/>
</dbReference>
<feature type="chain" id="PRO_5046163598" evidence="2">
    <location>
        <begin position="29"/>
        <end position="245"/>
    </location>
</feature>
<organism evidence="4 5">
    <name type="scientific">Lactococcus nasutitermitis</name>
    <dbReference type="NCBI Taxonomy" id="1652957"/>
    <lineage>
        <taxon>Bacteria</taxon>
        <taxon>Bacillati</taxon>
        <taxon>Bacillota</taxon>
        <taxon>Bacilli</taxon>
        <taxon>Lactobacillales</taxon>
        <taxon>Streptococcaceae</taxon>
        <taxon>Lactococcus</taxon>
    </lineage>
</organism>
<feature type="signal peptide" evidence="2">
    <location>
        <begin position="1"/>
        <end position="28"/>
    </location>
</feature>
<accession>A0ABV9JFV7</accession>
<evidence type="ECO:0000313" key="5">
    <source>
        <dbReference type="Proteomes" id="UP001595987"/>
    </source>
</evidence>
<evidence type="ECO:0000256" key="1">
    <source>
        <dbReference type="SAM" id="MobiDB-lite"/>
    </source>
</evidence>
<feature type="compositionally biased region" description="Low complexity" evidence="1">
    <location>
        <begin position="46"/>
        <end position="66"/>
    </location>
</feature>
<comment type="caution">
    <text evidence="4">The sequence shown here is derived from an EMBL/GenBank/DDBJ whole genome shotgun (WGS) entry which is preliminary data.</text>
</comment>
<protein>
    <submittedName>
        <fullName evidence="4">WxL domain-containing protein</fullName>
    </submittedName>
</protein>
<evidence type="ECO:0000259" key="3">
    <source>
        <dbReference type="Pfam" id="PF13731"/>
    </source>
</evidence>
<dbReference type="EMBL" id="JBHSGD010000005">
    <property type="protein sequence ID" value="MFC4652285.1"/>
    <property type="molecule type" value="Genomic_DNA"/>
</dbReference>
<evidence type="ECO:0000256" key="2">
    <source>
        <dbReference type="SAM" id="SignalP"/>
    </source>
</evidence>
<keyword evidence="2" id="KW-0732">Signal</keyword>
<evidence type="ECO:0000313" key="4">
    <source>
        <dbReference type="EMBL" id="MFC4652285.1"/>
    </source>
</evidence>
<gene>
    <name evidence="4" type="ORF">ACFO26_05125</name>
</gene>
<proteinExistence type="predicted"/>
<dbReference type="Proteomes" id="UP001595987">
    <property type="component" value="Unassembled WGS sequence"/>
</dbReference>